<accession>A0A0W0YWZ6</accession>
<evidence type="ECO:0000313" key="2">
    <source>
        <dbReference type="EMBL" id="KTD61445.1"/>
    </source>
</evidence>
<organism evidence="2 3">
    <name type="scientific">Legionella spiritensis</name>
    <dbReference type="NCBI Taxonomy" id="452"/>
    <lineage>
        <taxon>Bacteria</taxon>
        <taxon>Pseudomonadati</taxon>
        <taxon>Pseudomonadota</taxon>
        <taxon>Gammaproteobacteria</taxon>
        <taxon>Legionellales</taxon>
        <taxon>Legionellaceae</taxon>
        <taxon>Legionella</taxon>
    </lineage>
</organism>
<dbReference type="AlphaFoldDB" id="A0A0W0YWZ6"/>
<proteinExistence type="predicted"/>
<name>A0A0W0YWZ6_LEGSP</name>
<dbReference type="EMBL" id="LNYX01000032">
    <property type="protein sequence ID" value="KTD61445.1"/>
    <property type="molecule type" value="Genomic_DNA"/>
</dbReference>
<reference evidence="2 3" key="1">
    <citation type="submission" date="2015-11" db="EMBL/GenBank/DDBJ databases">
        <title>Genomic analysis of 38 Legionella species identifies large and diverse effector repertoires.</title>
        <authorList>
            <person name="Burstein D."/>
            <person name="Amaro F."/>
            <person name="Zusman T."/>
            <person name="Lifshitz Z."/>
            <person name="Cohen O."/>
            <person name="Gilbert J.A."/>
            <person name="Pupko T."/>
            <person name="Shuman H.A."/>
            <person name="Segal G."/>
        </authorList>
    </citation>
    <scope>NUCLEOTIDE SEQUENCE [LARGE SCALE GENOMIC DNA]</scope>
    <source>
        <strain evidence="2 3">Mt.St.Helens-9</strain>
    </source>
</reference>
<dbReference type="PATRIC" id="fig|452.5.peg.2974"/>
<dbReference type="RefSeq" id="WP_058484604.1">
    <property type="nucleotide sequence ID" value="NZ_CAAAII010000007.1"/>
</dbReference>
<comment type="caution">
    <text evidence="2">The sequence shown here is derived from an EMBL/GenBank/DDBJ whole genome shotgun (WGS) entry which is preliminary data.</text>
</comment>
<gene>
    <name evidence="2" type="ORF">Lspi_2687</name>
</gene>
<sequence>MRGKSVSENPFTHLAESPPITALLDPGNLSTLSVEQFASRMNAVLFGLTEKYAIDPKHLRPVAKKTIKHFINDFSTHGHCTIIMRHGEQVVDPELSEYDAARKKIIMMQDDHNNNDSITLSSALEFCATFLTFAYIRSKTAARITIESSPNPRAAHPARLMADALACDLEFKESWRCVNYPSDERFEEHGLFRYLNHGTLPWEKEAVDAVVGEGTFDRILTDMQRIFEHPVTSGQIRIIITHTQQTNAVCQLSGMEPVRLNNYGYIAISDKATLHPSGFYLPEQTLQRLIQSRNPSFFRLGTEENDGNKQSDFTARHGK</sequence>
<evidence type="ECO:0000256" key="1">
    <source>
        <dbReference type="SAM" id="MobiDB-lite"/>
    </source>
</evidence>
<dbReference type="STRING" id="452.Lspi_2687"/>
<feature type="region of interest" description="Disordered" evidence="1">
    <location>
        <begin position="299"/>
        <end position="319"/>
    </location>
</feature>
<evidence type="ECO:0008006" key="4">
    <source>
        <dbReference type="Google" id="ProtNLM"/>
    </source>
</evidence>
<keyword evidence="3" id="KW-1185">Reference proteome</keyword>
<dbReference type="Proteomes" id="UP000054877">
    <property type="component" value="Unassembled WGS sequence"/>
</dbReference>
<evidence type="ECO:0000313" key="3">
    <source>
        <dbReference type="Proteomes" id="UP000054877"/>
    </source>
</evidence>
<protein>
    <recommendedName>
        <fullName evidence="4">Phosphoglycerate mutase</fullName>
    </recommendedName>
</protein>